<sequence length="44" mass="4770">MGENCPALFITGLKNGGLESPGLNPTQSCPMESRLFKRAFSKKI</sequence>
<accession>A0A5C6CYW6</accession>
<organism evidence="1 2">
    <name type="scientific">Bythopirellula polymerisocia</name>
    <dbReference type="NCBI Taxonomy" id="2528003"/>
    <lineage>
        <taxon>Bacteria</taxon>
        <taxon>Pseudomonadati</taxon>
        <taxon>Planctomycetota</taxon>
        <taxon>Planctomycetia</taxon>
        <taxon>Pirellulales</taxon>
        <taxon>Lacipirellulaceae</taxon>
        <taxon>Bythopirellula</taxon>
    </lineage>
</organism>
<reference evidence="1 2" key="1">
    <citation type="submission" date="2019-02" db="EMBL/GenBank/DDBJ databases">
        <title>Deep-cultivation of Planctomycetes and their phenomic and genomic characterization uncovers novel biology.</title>
        <authorList>
            <person name="Wiegand S."/>
            <person name="Jogler M."/>
            <person name="Boedeker C."/>
            <person name="Pinto D."/>
            <person name="Vollmers J."/>
            <person name="Rivas-Marin E."/>
            <person name="Kohn T."/>
            <person name="Peeters S.H."/>
            <person name="Heuer A."/>
            <person name="Rast P."/>
            <person name="Oberbeckmann S."/>
            <person name="Bunk B."/>
            <person name="Jeske O."/>
            <person name="Meyerdierks A."/>
            <person name="Storesund J.E."/>
            <person name="Kallscheuer N."/>
            <person name="Luecker S."/>
            <person name="Lage O.M."/>
            <person name="Pohl T."/>
            <person name="Merkel B.J."/>
            <person name="Hornburger P."/>
            <person name="Mueller R.-W."/>
            <person name="Bruemmer F."/>
            <person name="Labrenz M."/>
            <person name="Spormann A.M."/>
            <person name="Op Den Camp H."/>
            <person name="Overmann J."/>
            <person name="Amann R."/>
            <person name="Jetten M.S.M."/>
            <person name="Mascher T."/>
            <person name="Medema M.H."/>
            <person name="Devos D.P."/>
            <person name="Kaster A.-K."/>
            <person name="Ovreas L."/>
            <person name="Rohde M."/>
            <person name="Galperin M.Y."/>
            <person name="Jogler C."/>
        </authorList>
    </citation>
    <scope>NUCLEOTIDE SEQUENCE [LARGE SCALE GENOMIC DNA]</scope>
    <source>
        <strain evidence="1 2">Pla144</strain>
    </source>
</reference>
<comment type="caution">
    <text evidence="1">The sequence shown here is derived from an EMBL/GenBank/DDBJ whole genome shotgun (WGS) entry which is preliminary data.</text>
</comment>
<name>A0A5C6CYW6_9BACT</name>
<proteinExistence type="predicted"/>
<dbReference type="EMBL" id="SJPS01000003">
    <property type="protein sequence ID" value="TWU27839.1"/>
    <property type="molecule type" value="Genomic_DNA"/>
</dbReference>
<keyword evidence="2" id="KW-1185">Reference proteome</keyword>
<gene>
    <name evidence="1" type="ORF">Pla144_26160</name>
</gene>
<protein>
    <submittedName>
        <fullName evidence="1">Uncharacterized protein</fullName>
    </submittedName>
</protein>
<dbReference type="Proteomes" id="UP000318437">
    <property type="component" value="Unassembled WGS sequence"/>
</dbReference>
<evidence type="ECO:0000313" key="2">
    <source>
        <dbReference type="Proteomes" id="UP000318437"/>
    </source>
</evidence>
<evidence type="ECO:0000313" key="1">
    <source>
        <dbReference type="EMBL" id="TWU27839.1"/>
    </source>
</evidence>
<dbReference type="AlphaFoldDB" id="A0A5C6CYW6"/>